<accession>A0ABP9JTI8</accession>
<protein>
    <submittedName>
        <fullName evidence="3">Acyl-[acyl-carrier-protein] thioesterase</fullName>
    </submittedName>
</protein>
<feature type="domain" description="Acyl-ACP thioesterase-like C-terminal" evidence="2">
    <location>
        <begin position="158"/>
        <end position="221"/>
    </location>
</feature>
<dbReference type="EMBL" id="BAABJM010000001">
    <property type="protein sequence ID" value="GAA5044168.1"/>
    <property type="molecule type" value="Genomic_DNA"/>
</dbReference>
<gene>
    <name evidence="3" type="ORF">GCM10023318_06580</name>
</gene>
<evidence type="ECO:0000259" key="2">
    <source>
        <dbReference type="Pfam" id="PF20791"/>
    </source>
</evidence>
<dbReference type="Gene3D" id="3.10.129.10">
    <property type="entry name" value="Hotdog Thioesterase"/>
    <property type="match status" value="1"/>
</dbReference>
<comment type="caution">
    <text evidence="3">The sequence shown here is derived from an EMBL/GenBank/DDBJ whole genome shotgun (WGS) entry which is preliminary data.</text>
</comment>
<feature type="domain" description="Acyl-ACP thioesterase N-terminal hotdog" evidence="1">
    <location>
        <begin position="16"/>
        <end position="135"/>
    </location>
</feature>
<dbReference type="InterPro" id="IPR029069">
    <property type="entry name" value="HotDog_dom_sf"/>
</dbReference>
<dbReference type="Pfam" id="PF01643">
    <property type="entry name" value="Acyl-ACP_TE"/>
    <property type="match status" value="1"/>
</dbReference>
<reference evidence="4" key="1">
    <citation type="journal article" date="2019" name="Int. J. Syst. Evol. Microbiol.">
        <title>The Global Catalogue of Microorganisms (GCM) 10K type strain sequencing project: providing services to taxonomists for standard genome sequencing and annotation.</title>
        <authorList>
            <consortium name="The Broad Institute Genomics Platform"/>
            <consortium name="The Broad Institute Genome Sequencing Center for Infectious Disease"/>
            <person name="Wu L."/>
            <person name="Ma J."/>
        </authorList>
    </citation>
    <scope>NUCLEOTIDE SEQUENCE [LARGE SCALE GENOMIC DNA]</scope>
    <source>
        <strain evidence="4">JCM 18298</strain>
    </source>
</reference>
<dbReference type="PANTHER" id="PTHR31793:SF24">
    <property type="entry name" value="LONG-CHAIN ACYL-COA THIOESTERASE FADM"/>
    <property type="match status" value="1"/>
</dbReference>
<organism evidence="3 4">
    <name type="scientific">Nocardia callitridis</name>
    <dbReference type="NCBI Taxonomy" id="648753"/>
    <lineage>
        <taxon>Bacteria</taxon>
        <taxon>Bacillati</taxon>
        <taxon>Actinomycetota</taxon>
        <taxon>Actinomycetes</taxon>
        <taxon>Mycobacteriales</taxon>
        <taxon>Nocardiaceae</taxon>
        <taxon>Nocardia</taxon>
    </lineage>
</organism>
<dbReference type="Pfam" id="PF20791">
    <property type="entry name" value="Acyl-ACP_TE_C"/>
    <property type="match status" value="1"/>
</dbReference>
<evidence type="ECO:0000313" key="4">
    <source>
        <dbReference type="Proteomes" id="UP001500603"/>
    </source>
</evidence>
<evidence type="ECO:0000313" key="3">
    <source>
        <dbReference type="EMBL" id="GAA5044168.1"/>
    </source>
</evidence>
<dbReference type="InterPro" id="IPR049427">
    <property type="entry name" value="Acyl-ACP_TE_C"/>
</dbReference>
<dbReference type="CDD" id="cd00586">
    <property type="entry name" value="4HBT"/>
    <property type="match status" value="1"/>
</dbReference>
<keyword evidence="4" id="KW-1185">Reference proteome</keyword>
<dbReference type="RefSeq" id="WP_345493472.1">
    <property type="nucleotide sequence ID" value="NZ_BAABJM010000001.1"/>
</dbReference>
<dbReference type="Proteomes" id="UP001500603">
    <property type="component" value="Unassembled WGS sequence"/>
</dbReference>
<dbReference type="InterPro" id="IPR002864">
    <property type="entry name" value="Acyl-ACP_thioesterase_NHD"/>
</dbReference>
<name>A0ABP9JTI8_9NOCA</name>
<dbReference type="PANTHER" id="PTHR31793">
    <property type="entry name" value="4-HYDROXYBENZOYL-COA THIOESTERASE FAMILY MEMBER"/>
    <property type="match status" value="1"/>
</dbReference>
<proteinExistence type="predicted"/>
<sequence>MSLDQPLTPPPPRGVGFASAWPVRAGDVDPYDRLRFDAVARYLQDIAWENLHQTTLARTDPNWIVRRTVIDVVRPILWPDEVSLLRWCSATSTRWTNMRVSIRGAHGGLIETEGFWINISESTGMPSRISDEGLAYLARTTAENRLRWRPYLTDATPPESDTDLPFPVRVTDIDQYNHVNNACYWQAVEQFLVDYPKLLAGPHRAVIEYVAPVLARQHVSVRSRYEAGDRTGAPVLRLWFVVGGVTTTLVRIMPLSAVAEAHSPSAD</sequence>
<dbReference type="InterPro" id="IPR050563">
    <property type="entry name" value="4-hydroxybenzoyl-CoA_TE"/>
</dbReference>
<dbReference type="SUPFAM" id="SSF54637">
    <property type="entry name" value="Thioesterase/thiol ester dehydrase-isomerase"/>
    <property type="match status" value="2"/>
</dbReference>
<evidence type="ECO:0000259" key="1">
    <source>
        <dbReference type="Pfam" id="PF01643"/>
    </source>
</evidence>